<dbReference type="EMBL" id="BSYO01000035">
    <property type="protein sequence ID" value="GMH29082.1"/>
    <property type="molecule type" value="Genomic_DNA"/>
</dbReference>
<evidence type="ECO:0000313" key="2">
    <source>
        <dbReference type="Proteomes" id="UP001279734"/>
    </source>
</evidence>
<comment type="caution">
    <text evidence="1">The sequence shown here is derived from an EMBL/GenBank/DDBJ whole genome shotgun (WGS) entry which is preliminary data.</text>
</comment>
<evidence type="ECO:0000313" key="1">
    <source>
        <dbReference type="EMBL" id="GMH29082.1"/>
    </source>
</evidence>
<reference evidence="1" key="1">
    <citation type="submission" date="2023-05" db="EMBL/GenBank/DDBJ databases">
        <title>Nepenthes gracilis genome sequencing.</title>
        <authorList>
            <person name="Fukushima K."/>
        </authorList>
    </citation>
    <scope>NUCLEOTIDE SEQUENCE</scope>
    <source>
        <strain evidence="1">SING2019-196</strain>
    </source>
</reference>
<sequence>MAMNQGVVGMPPISYADLLKRGIGYHNVSPRLLNDLADLENSCDGVPANLQESKLKNFSPLAREVAARINVLLRANDKSGHRDEALPGQASPQIDFPSPRVRAGFLQISLNIAGVCSNTPAWVVGLMLAGPPGSSPHKESVWMVLTSFGRNQRGVGSLCGTALWSGGAEVGLRLIEWTVVGSIFWSTVLPDIAAWLRMLKVGPRPILKVSLCCCCNVWGGCSNSRTDLVPLCGLREVTPRGWWVSLLVLMFGQHLVRTFVVARSVLDFQFAGLRVLDIADRWVLPEGAAIADIFFGRCNGVSSLRGLGLSFRVLPLNTRGLVPRCLCCLGD</sequence>
<organism evidence="1 2">
    <name type="scientific">Nepenthes gracilis</name>
    <name type="common">Slender pitcher plant</name>
    <dbReference type="NCBI Taxonomy" id="150966"/>
    <lineage>
        <taxon>Eukaryota</taxon>
        <taxon>Viridiplantae</taxon>
        <taxon>Streptophyta</taxon>
        <taxon>Embryophyta</taxon>
        <taxon>Tracheophyta</taxon>
        <taxon>Spermatophyta</taxon>
        <taxon>Magnoliopsida</taxon>
        <taxon>eudicotyledons</taxon>
        <taxon>Gunneridae</taxon>
        <taxon>Pentapetalae</taxon>
        <taxon>Caryophyllales</taxon>
        <taxon>Nepenthaceae</taxon>
        <taxon>Nepenthes</taxon>
    </lineage>
</organism>
<dbReference type="AlphaFoldDB" id="A0AAD3Y4B8"/>
<accession>A0AAD3Y4B8</accession>
<protein>
    <submittedName>
        <fullName evidence="1">Uncharacterized protein</fullName>
    </submittedName>
</protein>
<dbReference type="Proteomes" id="UP001279734">
    <property type="component" value="Unassembled WGS sequence"/>
</dbReference>
<gene>
    <name evidence="1" type="ORF">Nepgr_030925</name>
</gene>
<proteinExistence type="predicted"/>
<name>A0AAD3Y4B8_NEPGR</name>
<keyword evidence="2" id="KW-1185">Reference proteome</keyword>